<dbReference type="AlphaFoldDB" id="A0A2I0WD67"/>
<protein>
    <submittedName>
        <fullName evidence="1">Uncharacterized protein</fullName>
    </submittedName>
</protein>
<name>A0A2I0WD67_9ASPA</name>
<reference evidence="1 2" key="1">
    <citation type="journal article" date="2016" name="Sci. Rep.">
        <title>The Dendrobium catenatum Lindl. genome sequence provides insights into polysaccharide synthase, floral development and adaptive evolution.</title>
        <authorList>
            <person name="Zhang G.Q."/>
            <person name="Xu Q."/>
            <person name="Bian C."/>
            <person name="Tsai W.C."/>
            <person name="Yeh C.M."/>
            <person name="Liu K.W."/>
            <person name="Yoshida K."/>
            <person name="Zhang L.S."/>
            <person name="Chang S.B."/>
            <person name="Chen F."/>
            <person name="Shi Y."/>
            <person name="Su Y.Y."/>
            <person name="Zhang Y.Q."/>
            <person name="Chen L.J."/>
            <person name="Yin Y."/>
            <person name="Lin M."/>
            <person name="Huang H."/>
            <person name="Deng H."/>
            <person name="Wang Z.W."/>
            <person name="Zhu S.L."/>
            <person name="Zhao X."/>
            <person name="Deng C."/>
            <person name="Niu S.C."/>
            <person name="Huang J."/>
            <person name="Wang M."/>
            <person name="Liu G.H."/>
            <person name="Yang H.J."/>
            <person name="Xiao X.J."/>
            <person name="Hsiao Y.Y."/>
            <person name="Wu W.L."/>
            <person name="Chen Y.Y."/>
            <person name="Mitsuda N."/>
            <person name="Ohme-Takagi M."/>
            <person name="Luo Y.B."/>
            <person name="Van de Peer Y."/>
            <person name="Liu Z.J."/>
        </authorList>
    </citation>
    <scope>NUCLEOTIDE SEQUENCE [LARGE SCALE GENOMIC DNA]</scope>
    <source>
        <tissue evidence="1">The whole plant</tissue>
    </source>
</reference>
<reference evidence="1 2" key="2">
    <citation type="journal article" date="2017" name="Nature">
        <title>The Apostasia genome and the evolution of orchids.</title>
        <authorList>
            <person name="Zhang G.Q."/>
            <person name="Liu K.W."/>
            <person name="Li Z."/>
            <person name="Lohaus R."/>
            <person name="Hsiao Y.Y."/>
            <person name="Niu S.C."/>
            <person name="Wang J.Y."/>
            <person name="Lin Y.C."/>
            <person name="Xu Q."/>
            <person name="Chen L.J."/>
            <person name="Yoshida K."/>
            <person name="Fujiwara S."/>
            <person name="Wang Z.W."/>
            <person name="Zhang Y.Q."/>
            <person name="Mitsuda N."/>
            <person name="Wang M."/>
            <person name="Liu G.H."/>
            <person name="Pecoraro L."/>
            <person name="Huang H.X."/>
            <person name="Xiao X.J."/>
            <person name="Lin M."/>
            <person name="Wu X.Y."/>
            <person name="Wu W.L."/>
            <person name="Chen Y.Y."/>
            <person name="Chang S.B."/>
            <person name="Sakamoto S."/>
            <person name="Ohme-Takagi M."/>
            <person name="Yagi M."/>
            <person name="Zeng S.J."/>
            <person name="Shen C.Y."/>
            <person name="Yeh C.M."/>
            <person name="Luo Y.B."/>
            <person name="Tsai W.C."/>
            <person name="Van de Peer Y."/>
            <person name="Liu Z.J."/>
        </authorList>
    </citation>
    <scope>NUCLEOTIDE SEQUENCE [LARGE SCALE GENOMIC DNA]</scope>
    <source>
        <tissue evidence="1">The whole plant</tissue>
    </source>
</reference>
<dbReference type="Proteomes" id="UP000233837">
    <property type="component" value="Unassembled WGS sequence"/>
</dbReference>
<evidence type="ECO:0000313" key="2">
    <source>
        <dbReference type="Proteomes" id="UP000233837"/>
    </source>
</evidence>
<gene>
    <name evidence="1" type="ORF">MA16_Dca013121</name>
</gene>
<sequence>MVPVWSAAALKPLSSKLYNTQIGPADRQIVPGRSDHFGSSWTVPRTILRPIFSTVPIGPDDVQIGLDDVYRKSPRAKLGTFWSRFSTDRPRTIQIVLDDPGADF</sequence>
<dbReference type="EMBL" id="KZ502734">
    <property type="protein sequence ID" value="PKU73601.1"/>
    <property type="molecule type" value="Genomic_DNA"/>
</dbReference>
<organism evidence="1 2">
    <name type="scientific">Dendrobium catenatum</name>
    <dbReference type="NCBI Taxonomy" id="906689"/>
    <lineage>
        <taxon>Eukaryota</taxon>
        <taxon>Viridiplantae</taxon>
        <taxon>Streptophyta</taxon>
        <taxon>Embryophyta</taxon>
        <taxon>Tracheophyta</taxon>
        <taxon>Spermatophyta</taxon>
        <taxon>Magnoliopsida</taxon>
        <taxon>Liliopsida</taxon>
        <taxon>Asparagales</taxon>
        <taxon>Orchidaceae</taxon>
        <taxon>Epidendroideae</taxon>
        <taxon>Malaxideae</taxon>
        <taxon>Dendrobiinae</taxon>
        <taxon>Dendrobium</taxon>
    </lineage>
</organism>
<keyword evidence="2" id="KW-1185">Reference proteome</keyword>
<accession>A0A2I0WD67</accession>
<evidence type="ECO:0000313" key="1">
    <source>
        <dbReference type="EMBL" id="PKU73601.1"/>
    </source>
</evidence>
<proteinExistence type="predicted"/>